<evidence type="ECO:0000313" key="1">
    <source>
        <dbReference type="EMBL" id="GFT18644.1"/>
    </source>
</evidence>
<comment type="caution">
    <text evidence="1">The sequence shown here is derived from an EMBL/GenBank/DDBJ whole genome shotgun (WGS) entry which is preliminary data.</text>
</comment>
<protein>
    <submittedName>
        <fullName evidence="1">Uncharacterized protein</fullName>
    </submittedName>
</protein>
<dbReference type="Proteomes" id="UP000887013">
    <property type="component" value="Unassembled WGS sequence"/>
</dbReference>
<accession>A0A8X6NKP8</accession>
<keyword evidence="2" id="KW-1185">Reference proteome</keyword>
<dbReference type="AlphaFoldDB" id="A0A8X6NKP8"/>
<gene>
    <name evidence="1" type="ORF">NPIL_492131</name>
</gene>
<proteinExistence type="predicted"/>
<dbReference type="EMBL" id="BMAW01058909">
    <property type="protein sequence ID" value="GFT18644.1"/>
    <property type="molecule type" value="Genomic_DNA"/>
</dbReference>
<sequence length="95" mass="10612">MVVPWTPEMKHIALDRFETAGSTSTRLVGDDMGVCHSMVRCVACNTSCNTSCNNSCNTSTCKGFSVYSYADDYQHRLDLAKWMIQMKTKTPQFSA</sequence>
<name>A0A8X6NKP8_NEPPI</name>
<dbReference type="OrthoDB" id="9971063at2759"/>
<organism evidence="1 2">
    <name type="scientific">Nephila pilipes</name>
    <name type="common">Giant wood spider</name>
    <name type="synonym">Nephila maculata</name>
    <dbReference type="NCBI Taxonomy" id="299642"/>
    <lineage>
        <taxon>Eukaryota</taxon>
        <taxon>Metazoa</taxon>
        <taxon>Ecdysozoa</taxon>
        <taxon>Arthropoda</taxon>
        <taxon>Chelicerata</taxon>
        <taxon>Arachnida</taxon>
        <taxon>Araneae</taxon>
        <taxon>Araneomorphae</taxon>
        <taxon>Entelegynae</taxon>
        <taxon>Araneoidea</taxon>
        <taxon>Nephilidae</taxon>
        <taxon>Nephila</taxon>
    </lineage>
</organism>
<reference evidence="1" key="1">
    <citation type="submission" date="2020-08" db="EMBL/GenBank/DDBJ databases">
        <title>Multicomponent nature underlies the extraordinary mechanical properties of spider dragline silk.</title>
        <authorList>
            <person name="Kono N."/>
            <person name="Nakamura H."/>
            <person name="Mori M."/>
            <person name="Yoshida Y."/>
            <person name="Ohtoshi R."/>
            <person name="Malay A.D."/>
            <person name="Moran D.A.P."/>
            <person name="Tomita M."/>
            <person name="Numata K."/>
            <person name="Arakawa K."/>
        </authorList>
    </citation>
    <scope>NUCLEOTIDE SEQUENCE</scope>
</reference>
<evidence type="ECO:0000313" key="2">
    <source>
        <dbReference type="Proteomes" id="UP000887013"/>
    </source>
</evidence>